<protein>
    <recommendedName>
        <fullName evidence="7">Multidrug resistance protein MdtA-like barrel-sandwich hybrid domain-containing protein</fullName>
    </recommendedName>
</protein>
<dbReference type="InterPro" id="IPR058625">
    <property type="entry name" value="MdtA-like_BSH"/>
</dbReference>
<evidence type="ECO:0000256" key="5">
    <source>
        <dbReference type="SAM" id="Coils"/>
    </source>
</evidence>
<feature type="domain" description="Multidrug resistance protein MdtA-like barrel-sandwich hybrid" evidence="7">
    <location>
        <begin position="63"/>
        <end position="279"/>
    </location>
</feature>
<keyword evidence="2 6" id="KW-0812">Transmembrane</keyword>
<evidence type="ECO:0000256" key="1">
    <source>
        <dbReference type="ARBA" id="ARBA00004167"/>
    </source>
</evidence>
<dbReference type="Proteomes" id="UP000048984">
    <property type="component" value="Unassembled WGS sequence"/>
</dbReference>
<proteinExistence type="predicted"/>
<keyword evidence="4 6" id="KW-0472">Membrane</keyword>
<dbReference type="PANTHER" id="PTHR30386">
    <property type="entry name" value="MEMBRANE FUSION SUBUNIT OF EMRAB-TOLC MULTIDRUG EFFLUX PUMP"/>
    <property type="match status" value="1"/>
</dbReference>
<evidence type="ECO:0000256" key="6">
    <source>
        <dbReference type="SAM" id="Phobius"/>
    </source>
</evidence>
<evidence type="ECO:0000313" key="8">
    <source>
        <dbReference type="EMBL" id="KPL53452.1"/>
    </source>
</evidence>
<comment type="caution">
    <text evidence="8">The sequence shown here is derived from an EMBL/GenBank/DDBJ whole genome shotgun (WGS) entry which is preliminary data.</text>
</comment>
<evidence type="ECO:0000313" key="9">
    <source>
        <dbReference type="Proteomes" id="UP000048984"/>
    </source>
</evidence>
<dbReference type="Pfam" id="PF25917">
    <property type="entry name" value="BSH_RND"/>
    <property type="match status" value="1"/>
</dbReference>
<evidence type="ECO:0000259" key="7">
    <source>
        <dbReference type="Pfam" id="PF25917"/>
    </source>
</evidence>
<feature type="transmembrane region" description="Helical" evidence="6">
    <location>
        <begin position="21"/>
        <end position="40"/>
    </location>
</feature>
<evidence type="ECO:0000256" key="3">
    <source>
        <dbReference type="ARBA" id="ARBA00022989"/>
    </source>
</evidence>
<dbReference type="InterPro" id="IPR050739">
    <property type="entry name" value="MFP"/>
</dbReference>
<dbReference type="AlphaFoldDB" id="A0A0P6VLE0"/>
<keyword evidence="5" id="KW-0175">Coiled coil</keyword>
<sequence>MATPFSQTLRSLSGDSPRRAHAAWLAALALAALWLAWLQFGSVTVYEISTRARLEALDAPHPVAARVASTVLATHLSIGRAVAAGDVLVEFDAAEERFRLAEEEARADALTRRVEALRAEIAAHQEAKTQEIDAARAAAEGGRSRILEAEIALQLARDSEKRVAKLSASGSASAVEASRTAADALRLAAVRDALVAETRRTEIAARMRAAERNAQIEGLLQSVAGFEGDIAASRNAARRLAVAIEAHRVRAPVSGRIGDALPLSRGAYVAEGQRVATVIPEGGLIAVGEFDPAATVGRIRAGQSAVVRLDGFPWTRFGTVSATVTRVASEVRDGRVRVEFGLSSDAARVGLQHGLPGSIEVVVEDVAPVALVLRAVGLILAEPVTVAHAVGDRS</sequence>
<reference evidence="8 9" key="2">
    <citation type="submission" date="2015-10" db="EMBL/GenBank/DDBJ databases">
        <title>Draft Genome Sequence of Prosthecomicrobium hirschii ATCC 27832.</title>
        <authorList>
            <person name="Daniel J."/>
            <person name="Givan S.A."/>
            <person name="Brun Y.V."/>
            <person name="Brown P.J."/>
        </authorList>
    </citation>
    <scope>NUCLEOTIDE SEQUENCE [LARGE SCALE GENOMIC DNA]</scope>
    <source>
        <strain evidence="8 9">16</strain>
    </source>
</reference>
<evidence type="ECO:0000256" key="4">
    <source>
        <dbReference type="ARBA" id="ARBA00023136"/>
    </source>
</evidence>
<keyword evidence="3 6" id="KW-1133">Transmembrane helix</keyword>
<dbReference type="PRINTS" id="PR01490">
    <property type="entry name" value="RTXTOXIND"/>
</dbReference>
<dbReference type="EMBL" id="LJYW01000001">
    <property type="protein sequence ID" value="KPL53452.1"/>
    <property type="molecule type" value="Genomic_DNA"/>
</dbReference>
<comment type="subcellular location">
    <subcellularLocation>
        <location evidence="1">Membrane</location>
        <topology evidence="1">Single-pass membrane protein</topology>
    </subcellularLocation>
</comment>
<accession>A0A0P6VLE0</accession>
<gene>
    <name evidence="8" type="ORF">ABB55_15525</name>
</gene>
<feature type="coiled-coil region" evidence="5">
    <location>
        <begin position="93"/>
        <end position="127"/>
    </location>
</feature>
<organism evidence="8 9">
    <name type="scientific">Prosthecodimorpha hirschii</name>
    <dbReference type="NCBI Taxonomy" id="665126"/>
    <lineage>
        <taxon>Bacteria</taxon>
        <taxon>Pseudomonadati</taxon>
        <taxon>Pseudomonadota</taxon>
        <taxon>Alphaproteobacteria</taxon>
        <taxon>Hyphomicrobiales</taxon>
        <taxon>Ancalomicrobiaceae</taxon>
        <taxon>Prosthecodimorpha</taxon>
    </lineage>
</organism>
<evidence type="ECO:0000256" key="2">
    <source>
        <dbReference type="ARBA" id="ARBA00022692"/>
    </source>
</evidence>
<dbReference type="PANTHER" id="PTHR30386:SF26">
    <property type="entry name" value="TRANSPORT PROTEIN COMB"/>
    <property type="match status" value="1"/>
</dbReference>
<dbReference type="GO" id="GO:0016020">
    <property type="term" value="C:membrane"/>
    <property type="evidence" value="ECO:0007669"/>
    <property type="project" value="UniProtKB-SubCell"/>
</dbReference>
<dbReference type="RefSeq" id="WP_054359617.1">
    <property type="nucleotide sequence ID" value="NZ_LJYW01000001.1"/>
</dbReference>
<name>A0A0P6VLE0_9HYPH</name>
<keyword evidence="9" id="KW-1185">Reference proteome</keyword>
<dbReference type="STRING" id="665126.ABB55_15525"/>
<reference evidence="8 9" key="1">
    <citation type="submission" date="2015-09" db="EMBL/GenBank/DDBJ databases">
        <authorList>
            <person name="Jackson K.R."/>
            <person name="Lunt B.L."/>
            <person name="Fisher J.N.B."/>
            <person name="Gardner A.V."/>
            <person name="Bailey M.E."/>
            <person name="Deus L.M."/>
            <person name="Earl A.S."/>
            <person name="Gibby P.D."/>
            <person name="Hartmann K.A."/>
            <person name="Liu J.E."/>
            <person name="Manci A.M."/>
            <person name="Nielsen D.A."/>
            <person name="Solomon M.B."/>
            <person name="Breakwell D.P."/>
            <person name="Burnett S.H."/>
            <person name="Grose J.H."/>
        </authorList>
    </citation>
    <scope>NUCLEOTIDE SEQUENCE [LARGE SCALE GENOMIC DNA]</scope>
    <source>
        <strain evidence="8 9">16</strain>
    </source>
</reference>